<feature type="transmembrane region" description="Helical" evidence="22">
    <location>
        <begin position="246"/>
        <end position="269"/>
    </location>
</feature>
<comment type="function">
    <text evidence="16">Plays a role in short-term synaptic plasticity in a subset of GABAergic neurons in the brain.</text>
</comment>
<dbReference type="OrthoDB" id="6232933at2759"/>
<keyword evidence="20" id="KW-1015">Disulfide bond</keyword>
<evidence type="ECO:0000256" key="15">
    <source>
        <dbReference type="ARBA" id="ARBA00029428"/>
    </source>
</evidence>
<evidence type="ECO:0000256" key="9">
    <source>
        <dbReference type="ARBA" id="ARBA00022989"/>
    </source>
</evidence>
<dbReference type="PANTHER" id="PTHR11506:SF35">
    <property type="entry name" value="LYSOSOME-ASSOCIATED MEMBRANE GLYCOPROTEIN 5"/>
    <property type="match status" value="1"/>
</dbReference>
<evidence type="ECO:0000256" key="16">
    <source>
        <dbReference type="ARBA" id="ARBA00053950"/>
    </source>
</evidence>
<name>A0A6J2TPM5_DROLE</name>
<evidence type="ECO:0000256" key="10">
    <source>
        <dbReference type="ARBA" id="ARBA00023018"/>
    </source>
</evidence>
<keyword evidence="9 22" id="KW-1133">Transmembrane helix</keyword>
<dbReference type="GeneID" id="115625966"/>
<keyword evidence="14" id="KW-0968">Cytoplasmic vesicle</keyword>
<feature type="disulfide bond" evidence="20">
    <location>
        <begin position="80"/>
        <end position="118"/>
    </location>
</feature>
<keyword evidence="6 20" id="KW-0812">Transmembrane</keyword>
<evidence type="ECO:0000256" key="21">
    <source>
        <dbReference type="SAM" id="MobiDB-lite"/>
    </source>
</evidence>
<dbReference type="Gene3D" id="2.40.160.110">
    <property type="match status" value="1"/>
</dbReference>
<feature type="signal peptide" evidence="23">
    <location>
        <begin position="1"/>
        <end position="21"/>
    </location>
</feature>
<reference evidence="26" key="1">
    <citation type="submission" date="2025-08" db="UniProtKB">
        <authorList>
            <consortium name="RefSeq"/>
        </authorList>
    </citation>
    <scope>IDENTIFICATION</scope>
    <source>
        <strain evidence="26">11010-0011.00</strain>
        <tissue evidence="26">Whole body</tissue>
    </source>
</reference>
<evidence type="ECO:0000256" key="2">
    <source>
        <dbReference type="ARBA" id="ARBA00004158"/>
    </source>
</evidence>
<dbReference type="GO" id="GO:0031902">
    <property type="term" value="C:late endosome membrane"/>
    <property type="evidence" value="ECO:0007669"/>
    <property type="project" value="TreeGrafter"/>
</dbReference>
<protein>
    <recommendedName>
        <fullName evidence="18">Lysosome-associated membrane glycoprotein 5</fullName>
    </recommendedName>
    <alternativeName>
        <fullName evidence="19">Lysosome-associated membrane protein 5</fullName>
    </alternativeName>
</protein>
<keyword evidence="25" id="KW-1185">Reference proteome</keyword>
<evidence type="ECO:0000256" key="11">
    <source>
        <dbReference type="ARBA" id="ARBA00023136"/>
    </source>
</evidence>
<dbReference type="PROSITE" id="PS51407">
    <property type="entry name" value="LAMP_3"/>
    <property type="match status" value="1"/>
</dbReference>
<keyword evidence="11 20" id="KW-0472">Membrane</keyword>
<keyword evidence="8" id="KW-0967">Endosome</keyword>
<keyword evidence="7 23" id="KW-0732">Signal</keyword>
<evidence type="ECO:0000256" key="19">
    <source>
        <dbReference type="ARBA" id="ARBA00076257"/>
    </source>
</evidence>
<proteinExistence type="inferred from homology"/>
<comment type="similarity">
    <text evidence="5 20">Belongs to the LAMP family.</text>
</comment>
<feature type="compositionally biased region" description="Low complexity" evidence="21">
    <location>
        <begin position="40"/>
        <end position="62"/>
    </location>
</feature>
<evidence type="ECO:0000256" key="22">
    <source>
        <dbReference type="SAM" id="Phobius"/>
    </source>
</evidence>
<evidence type="ECO:0000256" key="1">
    <source>
        <dbReference type="ARBA" id="ARBA00004151"/>
    </source>
</evidence>
<evidence type="ECO:0000256" key="13">
    <source>
        <dbReference type="ARBA" id="ARBA00023273"/>
    </source>
</evidence>
<dbReference type="PRINTS" id="PR00336">
    <property type="entry name" value="LYSASSOCTDMP"/>
</dbReference>
<dbReference type="GO" id="GO:0072594">
    <property type="term" value="P:establishment of protein localization to organelle"/>
    <property type="evidence" value="ECO:0007669"/>
    <property type="project" value="TreeGrafter"/>
</dbReference>
<evidence type="ECO:0000313" key="26">
    <source>
        <dbReference type="RefSeq" id="XP_030377068.1"/>
    </source>
</evidence>
<dbReference type="AlphaFoldDB" id="A0A6J2TPM5"/>
<evidence type="ECO:0000256" key="20">
    <source>
        <dbReference type="PROSITE-ProRule" id="PRU00740"/>
    </source>
</evidence>
<dbReference type="PROSITE" id="PS51257">
    <property type="entry name" value="PROKAR_LIPOPROTEIN"/>
    <property type="match status" value="1"/>
</dbReference>
<evidence type="ECO:0000256" key="6">
    <source>
        <dbReference type="ARBA" id="ARBA00022692"/>
    </source>
</evidence>
<evidence type="ECO:0000256" key="7">
    <source>
        <dbReference type="ARBA" id="ARBA00022729"/>
    </source>
</evidence>
<feature type="domain" description="Lysosome-associated membrane glycoprotein 2-like luminal" evidence="24">
    <location>
        <begin position="77"/>
        <end position="226"/>
    </location>
</feature>
<keyword evidence="13" id="KW-0966">Cell projection</keyword>
<evidence type="ECO:0000256" key="23">
    <source>
        <dbReference type="SAM" id="SignalP"/>
    </source>
</evidence>
<evidence type="ECO:0000256" key="12">
    <source>
        <dbReference type="ARBA" id="ARBA00023180"/>
    </source>
</evidence>
<dbReference type="Pfam" id="PF01299">
    <property type="entry name" value="Lamp2-like_luminal"/>
    <property type="match status" value="1"/>
</dbReference>
<evidence type="ECO:0000259" key="24">
    <source>
        <dbReference type="Pfam" id="PF01299"/>
    </source>
</evidence>
<dbReference type="Proteomes" id="UP000504634">
    <property type="component" value="Unplaced"/>
</dbReference>
<dbReference type="RefSeq" id="XP_030377068.1">
    <property type="nucleotide sequence ID" value="XM_030521208.1"/>
</dbReference>
<dbReference type="PANTHER" id="PTHR11506">
    <property type="entry name" value="LYSOSOME-ASSOCIATED MEMBRANE GLYCOPROTEIN"/>
    <property type="match status" value="1"/>
</dbReference>
<dbReference type="GO" id="GO:0005765">
    <property type="term" value="C:lysosomal membrane"/>
    <property type="evidence" value="ECO:0007669"/>
    <property type="project" value="TreeGrafter"/>
</dbReference>
<accession>A0A6J2TPM5</accession>
<keyword evidence="10" id="KW-0770">Synapse</keyword>
<organism evidence="25 26">
    <name type="scientific">Drosophila lebanonensis</name>
    <name type="common">Fruit fly</name>
    <name type="synonym">Scaptodrosophila lebanonensis</name>
    <dbReference type="NCBI Taxonomy" id="7225"/>
    <lineage>
        <taxon>Eukaryota</taxon>
        <taxon>Metazoa</taxon>
        <taxon>Ecdysozoa</taxon>
        <taxon>Arthropoda</taxon>
        <taxon>Hexapoda</taxon>
        <taxon>Insecta</taxon>
        <taxon>Pterygota</taxon>
        <taxon>Neoptera</taxon>
        <taxon>Endopterygota</taxon>
        <taxon>Diptera</taxon>
        <taxon>Brachycera</taxon>
        <taxon>Muscomorpha</taxon>
        <taxon>Ephydroidea</taxon>
        <taxon>Drosophilidae</taxon>
        <taxon>Scaptodrosophila</taxon>
    </lineage>
</organism>
<evidence type="ECO:0000256" key="8">
    <source>
        <dbReference type="ARBA" id="ARBA00022753"/>
    </source>
</evidence>
<dbReference type="GO" id="GO:0005886">
    <property type="term" value="C:plasma membrane"/>
    <property type="evidence" value="ECO:0007669"/>
    <property type="project" value="UniProtKB-SubCell"/>
</dbReference>
<evidence type="ECO:0000313" key="25">
    <source>
        <dbReference type="Proteomes" id="UP000504634"/>
    </source>
</evidence>
<evidence type="ECO:0000256" key="14">
    <source>
        <dbReference type="ARBA" id="ARBA00023329"/>
    </source>
</evidence>
<gene>
    <name evidence="26" type="primary">LOC115625966</name>
</gene>
<feature type="chain" id="PRO_5027041454" description="Lysosome-associated membrane glycoprotein 5" evidence="23">
    <location>
        <begin position="22"/>
        <end position="280"/>
    </location>
</feature>
<keyword evidence="12" id="KW-0325">Glycoprotein</keyword>
<dbReference type="InterPro" id="IPR048528">
    <property type="entry name" value="Lamp2-like_luminal"/>
</dbReference>
<feature type="region of interest" description="Disordered" evidence="21">
    <location>
        <begin position="32"/>
        <end position="67"/>
    </location>
</feature>
<evidence type="ECO:0000256" key="3">
    <source>
        <dbReference type="ARBA" id="ARBA00004172"/>
    </source>
</evidence>
<comment type="subcellular location">
    <subcellularLocation>
        <location evidence="4">Cell projection</location>
        <location evidence="4">Dendrite</location>
    </subcellularLocation>
    <subcellularLocation>
        <location evidence="17">Cell projection</location>
        <location evidence="17">Growth cone membrane</location>
        <topology evidence="17">Single-pass type I membrane protein</topology>
    </subcellularLocation>
    <subcellularLocation>
        <location evidence="15">Cytoplasmic vesicle</location>
        <location evidence="15">Secretory vesicle</location>
        <location evidence="15">Synaptic vesicle membrane</location>
        <topology evidence="15">Single-pass type I membrane protein</topology>
    </subcellularLocation>
    <subcellularLocation>
        <location evidence="2">Early endosome membrane</location>
        <topology evidence="2">Single-pass type I membrane protein</topology>
    </subcellularLocation>
    <subcellularLocation>
        <location evidence="1">Endoplasmic reticulum-Golgi intermediate compartment membrane</location>
        <topology evidence="1">Single-pass type I membrane protein</topology>
    </subcellularLocation>
    <subcellularLocation>
        <location evidence="20">Membrane</location>
        <topology evidence="20">Single-pass type I membrane protein</topology>
    </subcellularLocation>
    <subcellularLocation>
        <location evidence="3">Recycling endosome</location>
    </subcellularLocation>
</comment>
<evidence type="ECO:0000256" key="5">
    <source>
        <dbReference type="ARBA" id="ARBA00009644"/>
    </source>
</evidence>
<evidence type="ECO:0000256" key="17">
    <source>
        <dbReference type="ARBA" id="ARBA00060492"/>
    </source>
</evidence>
<sequence length="280" mass="30485">MYVKASAILLLLFSCCSNCRAQSAVIVQPSEKPEITTPKSMSTSTTIGSNTTTTPKPLPTTTHRPQPFPAPSTGIWNSSCIALRMAAQLNLTYETKDGKVATALYNIPSDAKVAGDDCNSETIQRIALNWGPAQTPASLAMQFDKKNMSIVLSMIKINLPITGDNFPDAKDNETVQLLHWGYELRTPNNNSYHCTRDQHFNLTETIQDTEVVGCISIGKVQVEAFRSKDKDFSTVYDCDSSGTSNVVAIAVGVSLIALICIVLISYLCARRSTARGYLSF</sequence>
<comment type="caution">
    <text evidence="20">Lacks conserved residue(s) required for the propagation of feature annotation.</text>
</comment>
<dbReference type="InterPro" id="IPR002000">
    <property type="entry name" value="Lysosome-assoc_membr_glycop"/>
</dbReference>
<evidence type="ECO:0000256" key="4">
    <source>
        <dbReference type="ARBA" id="ARBA00004279"/>
    </source>
</evidence>
<evidence type="ECO:0000256" key="18">
    <source>
        <dbReference type="ARBA" id="ARBA00074379"/>
    </source>
</evidence>